<feature type="transmembrane region" description="Helical" evidence="1">
    <location>
        <begin position="75"/>
        <end position="100"/>
    </location>
</feature>
<evidence type="ECO:0000256" key="1">
    <source>
        <dbReference type="SAM" id="Phobius"/>
    </source>
</evidence>
<keyword evidence="1" id="KW-0472">Membrane</keyword>
<dbReference type="Proteomes" id="UP000246991">
    <property type="component" value="Unassembled WGS sequence"/>
</dbReference>
<evidence type="ECO:0000313" key="2">
    <source>
        <dbReference type="EMBL" id="PWW80217.1"/>
    </source>
</evidence>
<sequence>MGNPTVGQVSGAINFWVIRVQLTLPLALVLILVASLENENNAVTWSVVGRTLQASMWPSILSADSASTRRVQKGVTFITTLSTMGLMILAVAGVVTPLGLNEEITLSFTEPVAFGYLKDTSAFGQATRSRSGYVFSRLCGWWLWRNCPGTSAGYTSFTNATLSSLNGPNSSYIDTNVPRNITGIFKSATSGHGNLISGPFDVQHRPFRTAKDSEDKGRTQGIEAALRSVILDDNFVPVEGLAVDAKTGGVGFRNHSAPVNLRYGGTMGQSCVDNNFTIDFTITADFSVDNPRLTDRGGWVNLVRDRPNYNHSHSQLDPQLGQRAYEEAWSTNAIAAWFPDATREAPSPGKSYPLTAKDPGGGNSYLTTTISIRDLNGDPMRGELKGFDTWRNFSAANMQCVGSGAGDMSNIANIAVRCSTFFGTAKRADGGDPGRIYDIGSSWSMPIYTCATAIKASVKVVTSTMNGTEHTPSRTFASIKSFQSTTPRHRQCRYGPWRTRMEIRDVEPFWGIVDPKYKDAPHLWTIEREHLWLPSTYAGIFSLRSFDSLGLLDIPSGALSALGTSLFDDYSGERNLALMSKWRELSETQDSVALIPNLIWSDIVANNLVGSKSVSSAYGVAQGDENSSAGETRTVLENNSHISTTWTYIPSFPSLSISPGYRINQMSLAQQIGQNPQPHANPHSHFNLP</sequence>
<proteinExistence type="predicted"/>
<keyword evidence="1" id="KW-1133">Transmembrane helix</keyword>
<protein>
    <submittedName>
        <fullName evidence="2">Uncharacterized protein</fullName>
    </submittedName>
</protein>
<reference evidence="2 3" key="1">
    <citation type="submission" date="2018-03" db="EMBL/GenBank/DDBJ databases">
        <title>Genomes of Pezizomycetes fungi and the evolution of truffles.</title>
        <authorList>
            <person name="Murat C."/>
            <person name="Payen T."/>
            <person name="Noel B."/>
            <person name="Kuo A."/>
            <person name="Martin F.M."/>
        </authorList>
    </citation>
    <scope>NUCLEOTIDE SEQUENCE [LARGE SCALE GENOMIC DNA]</scope>
    <source>
        <strain evidence="2">091103-1</strain>
    </source>
</reference>
<keyword evidence="1" id="KW-0812">Transmembrane</keyword>
<accession>A0A317T382</accession>
<dbReference type="AlphaFoldDB" id="A0A317T382"/>
<gene>
    <name evidence="2" type="ORF">C7212DRAFT_349664</name>
</gene>
<dbReference type="EMBL" id="PYWC01000004">
    <property type="protein sequence ID" value="PWW80217.1"/>
    <property type="molecule type" value="Genomic_DNA"/>
</dbReference>
<dbReference type="OrthoDB" id="3034003at2759"/>
<evidence type="ECO:0000313" key="3">
    <source>
        <dbReference type="Proteomes" id="UP000246991"/>
    </source>
</evidence>
<name>A0A317T382_9PEZI</name>
<comment type="caution">
    <text evidence="2">The sequence shown here is derived from an EMBL/GenBank/DDBJ whole genome shotgun (WGS) entry which is preliminary data.</text>
</comment>
<keyword evidence="3" id="KW-1185">Reference proteome</keyword>
<organism evidence="2 3">
    <name type="scientific">Tuber magnatum</name>
    <name type="common">white Piedmont truffle</name>
    <dbReference type="NCBI Taxonomy" id="42249"/>
    <lineage>
        <taxon>Eukaryota</taxon>
        <taxon>Fungi</taxon>
        <taxon>Dikarya</taxon>
        <taxon>Ascomycota</taxon>
        <taxon>Pezizomycotina</taxon>
        <taxon>Pezizomycetes</taxon>
        <taxon>Pezizales</taxon>
        <taxon>Tuberaceae</taxon>
        <taxon>Tuber</taxon>
    </lineage>
</organism>
<feature type="transmembrane region" description="Helical" evidence="1">
    <location>
        <begin position="12"/>
        <end position="36"/>
    </location>
</feature>
<dbReference type="STRING" id="42249.A0A317T382"/>